<gene>
    <name evidence="2" type="ORF">B0T25DRAFT_573187</name>
</gene>
<dbReference type="Proteomes" id="UP001275084">
    <property type="component" value="Unassembled WGS sequence"/>
</dbReference>
<feature type="region of interest" description="Disordered" evidence="1">
    <location>
        <begin position="1"/>
        <end position="22"/>
    </location>
</feature>
<sequence length="134" mass="14433">MGGGGPDGGGLNRLGHRLDRPTKSAQSSSYLLLADLLGLHEGDALYEKNPIREAQFYSNCIQLEVVGDGAVELPQGGGVILTEEEGGDNDAVFLRKVQDLRLEMPSGLVSWGLMRDKIVDKIIISLFILSLLLV</sequence>
<name>A0AAJ0MA41_9PEZI</name>
<accession>A0AAJ0MA41</accession>
<dbReference type="AlphaFoldDB" id="A0AAJ0MA41"/>
<reference evidence="2" key="1">
    <citation type="journal article" date="2023" name="Mol. Phylogenet. Evol.">
        <title>Genome-scale phylogeny and comparative genomics of the fungal order Sordariales.</title>
        <authorList>
            <person name="Hensen N."/>
            <person name="Bonometti L."/>
            <person name="Westerberg I."/>
            <person name="Brannstrom I.O."/>
            <person name="Guillou S."/>
            <person name="Cros-Aarteil S."/>
            <person name="Calhoun S."/>
            <person name="Haridas S."/>
            <person name="Kuo A."/>
            <person name="Mondo S."/>
            <person name="Pangilinan J."/>
            <person name="Riley R."/>
            <person name="LaButti K."/>
            <person name="Andreopoulos B."/>
            <person name="Lipzen A."/>
            <person name="Chen C."/>
            <person name="Yan M."/>
            <person name="Daum C."/>
            <person name="Ng V."/>
            <person name="Clum A."/>
            <person name="Steindorff A."/>
            <person name="Ohm R.A."/>
            <person name="Martin F."/>
            <person name="Silar P."/>
            <person name="Natvig D.O."/>
            <person name="Lalanne C."/>
            <person name="Gautier V."/>
            <person name="Ament-Velasquez S.L."/>
            <person name="Kruys A."/>
            <person name="Hutchinson M.I."/>
            <person name="Powell A.J."/>
            <person name="Barry K."/>
            <person name="Miller A.N."/>
            <person name="Grigoriev I.V."/>
            <person name="Debuchy R."/>
            <person name="Gladieux P."/>
            <person name="Hiltunen Thoren M."/>
            <person name="Johannesson H."/>
        </authorList>
    </citation>
    <scope>NUCLEOTIDE SEQUENCE</scope>
    <source>
        <strain evidence="2">CBS 955.72</strain>
    </source>
</reference>
<evidence type="ECO:0000256" key="1">
    <source>
        <dbReference type="SAM" id="MobiDB-lite"/>
    </source>
</evidence>
<dbReference type="Gene3D" id="2.70.50.70">
    <property type="match status" value="1"/>
</dbReference>
<protein>
    <submittedName>
        <fullName evidence="2">Uncharacterized protein</fullName>
    </submittedName>
</protein>
<dbReference type="EMBL" id="JAUIQD010000007">
    <property type="protein sequence ID" value="KAK3344237.1"/>
    <property type="molecule type" value="Genomic_DNA"/>
</dbReference>
<feature type="compositionally biased region" description="Gly residues" evidence="1">
    <location>
        <begin position="1"/>
        <end position="12"/>
    </location>
</feature>
<reference evidence="2" key="2">
    <citation type="submission" date="2023-06" db="EMBL/GenBank/DDBJ databases">
        <authorList>
            <consortium name="Lawrence Berkeley National Laboratory"/>
            <person name="Haridas S."/>
            <person name="Hensen N."/>
            <person name="Bonometti L."/>
            <person name="Westerberg I."/>
            <person name="Brannstrom I.O."/>
            <person name="Guillou S."/>
            <person name="Cros-Aarteil S."/>
            <person name="Calhoun S."/>
            <person name="Kuo A."/>
            <person name="Mondo S."/>
            <person name="Pangilinan J."/>
            <person name="Riley R."/>
            <person name="Labutti K."/>
            <person name="Andreopoulos B."/>
            <person name="Lipzen A."/>
            <person name="Chen C."/>
            <person name="Yanf M."/>
            <person name="Daum C."/>
            <person name="Ng V."/>
            <person name="Clum A."/>
            <person name="Steindorff A."/>
            <person name="Ohm R."/>
            <person name="Martin F."/>
            <person name="Silar P."/>
            <person name="Natvig D."/>
            <person name="Lalanne C."/>
            <person name="Gautier V."/>
            <person name="Ament-Velasquez S.L."/>
            <person name="Kruys A."/>
            <person name="Hutchinson M.I."/>
            <person name="Powell A.J."/>
            <person name="Barry K."/>
            <person name="Miller A.N."/>
            <person name="Grigoriev I.V."/>
            <person name="Debuchy R."/>
            <person name="Gladieux P."/>
            <person name="Thoren M.H."/>
            <person name="Johannesson H."/>
        </authorList>
    </citation>
    <scope>NUCLEOTIDE SEQUENCE</scope>
    <source>
        <strain evidence="2">CBS 955.72</strain>
    </source>
</reference>
<comment type="caution">
    <text evidence="2">The sequence shown here is derived from an EMBL/GenBank/DDBJ whole genome shotgun (WGS) entry which is preliminary data.</text>
</comment>
<evidence type="ECO:0000313" key="2">
    <source>
        <dbReference type="EMBL" id="KAK3344237.1"/>
    </source>
</evidence>
<proteinExistence type="predicted"/>
<organism evidence="2 3">
    <name type="scientific">Lasiosphaeria hispida</name>
    <dbReference type="NCBI Taxonomy" id="260671"/>
    <lineage>
        <taxon>Eukaryota</taxon>
        <taxon>Fungi</taxon>
        <taxon>Dikarya</taxon>
        <taxon>Ascomycota</taxon>
        <taxon>Pezizomycotina</taxon>
        <taxon>Sordariomycetes</taxon>
        <taxon>Sordariomycetidae</taxon>
        <taxon>Sordariales</taxon>
        <taxon>Lasiosphaeriaceae</taxon>
        <taxon>Lasiosphaeria</taxon>
    </lineage>
</organism>
<evidence type="ECO:0000313" key="3">
    <source>
        <dbReference type="Proteomes" id="UP001275084"/>
    </source>
</evidence>
<keyword evidence="3" id="KW-1185">Reference proteome</keyword>